<reference evidence="2" key="1">
    <citation type="journal article" date="2019" name="Int. J. Syst. Evol. Microbiol.">
        <title>The Global Catalogue of Microorganisms (GCM) 10K type strain sequencing project: providing services to taxonomists for standard genome sequencing and annotation.</title>
        <authorList>
            <consortium name="The Broad Institute Genomics Platform"/>
            <consortium name="The Broad Institute Genome Sequencing Center for Infectious Disease"/>
            <person name="Wu L."/>
            <person name="Ma J."/>
        </authorList>
    </citation>
    <scope>NUCLEOTIDE SEQUENCE [LARGE SCALE GENOMIC DNA]</scope>
    <source>
        <strain evidence="2">NBRC 101365</strain>
    </source>
</reference>
<dbReference type="Proteomes" id="UP001156882">
    <property type="component" value="Unassembled WGS sequence"/>
</dbReference>
<protein>
    <submittedName>
        <fullName evidence="1">Uncharacterized protein</fullName>
    </submittedName>
</protein>
<sequence length="108" mass="12068">MGGKVGVLDAGANDEPVAEELDLLRECGYVDQQVRLLNTFTHQVDQVGATREIFGARMQAEHFDRICARARMFETEDIHAAPSDRALCTASTMPLYAPQRQIFPLMRS</sequence>
<keyword evidence="2" id="KW-1185">Reference proteome</keyword>
<comment type="caution">
    <text evidence="1">The sequence shown here is derived from an EMBL/GenBank/DDBJ whole genome shotgun (WGS) entry which is preliminary data.</text>
</comment>
<evidence type="ECO:0000313" key="2">
    <source>
        <dbReference type="Proteomes" id="UP001156882"/>
    </source>
</evidence>
<organism evidence="1 2">
    <name type="scientific">Labrys miyagiensis</name>
    <dbReference type="NCBI Taxonomy" id="346912"/>
    <lineage>
        <taxon>Bacteria</taxon>
        <taxon>Pseudomonadati</taxon>
        <taxon>Pseudomonadota</taxon>
        <taxon>Alphaproteobacteria</taxon>
        <taxon>Hyphomicrobiales</taxon>
        <taxon>Xanthobacteraceae</taxon>
        <taxon>Labrys</taxon>
    </lineage>
</organism>
<name>A0ABQ6CIA9_9HYPH</name>
<proteinExistence type="predicted"/>
<evidence type="ECO:0000313" key="1">
    <source>
        <dbReference type="EMBL" id="GLS19880.1"/>
    </source>
</evidence>
<dbReference type="EMBL" id="BSPC01000025">
    <property type="protein sequence ID" value="GLS19880.1"/>
    <property type="molecule type" value="Genomic_DNA"/>
</dbReference>
<accession>A0ABQ6CIA9</accession>
<gene>
    <name evidence="1" type="ORF">GCM10007874_28970</name>
</gene>